<accession>A0A0L6W1Y2</accession>
<evidence type="ECO:0000313" key="12">
    <source>
        <dbReference type="EMBL" id="KNZ69587.1"/>
    </source>
</evidence>
<dbReference type="GO" id="GO:0017111">
    <property type="term" value="F:ribonucleoside triphosphate phosphatase activity"/>
    <property type="evidence" value="ECO:0007669"/>
    <property type="project" value="InterPro"/>
</dbReference>
<keyword evidence="7 10" id="KW-0546">Nucleotide metabolism</keyword>
<evidence type="ECO:0000256" key="5">
    <source>
        <dbReference type="ARBA" id="ARBA00022801"/>
    </source>
</evidence>
<feature type="binding site" evidence="10">
    <location>
        <begin position="153"/>
        <end position="156"/>
    </location>
    <ligand>
        <name>substrate</name>
    </ligand>
</feature>
<comment type="caution">
    <text evidence="12">The sequence shown here is derived from an EMBL/GenBank/DDBJ whole genome shotgun (WGS) entry which is preliminary data.</text>
</comment>
<dbReference type="PATRIC" id="fig|281456.6.peg.1932"/>
<dbReference type="PANTHER" id="PTHR11067">
    <property type="entry name" value="INOSINE TRIPHOSPHATE PYROPHOSPHATASE/HAM1 PROTEIN"/>
    <property type="match status" value="1"/>
</dbReference>
<evidence type="ECO:0000313" key="13">
    <source>
        <dbReference type="Proteomes" id="UP000037175"/>
    </source>
</evidence>
<comment type="function">
    <text evidence="10">Pyrophosphatase that catalyzes the hydrolysis of nucleoside triphosphates to their monophosphate derivatives, with a high preference for the non-canonical purine nucleotides XTP (xanthosine triphosphate), dITP (deoxyinosine triphosphate) and ITP. Seems to function as a house-cleaning enzyme that removes non-canonical purine nucleotides from the nucleotide pool, thus preventing their incorporation into DNA/RNA and avoiding chromosomal lesions.</text>
</comment>
<evidence type="ECO:0000256" key="6">
    <source>
        <dbReference type="ARBA" id="ARBA00022842"/>
    </source>
</evidence>
<dbReference type="GO" id="GO:0036220">
    <property type="term" value="F:ITP diphosphatase activity"/>
    <property type="evidence" value="ECO:0007669"/>
    <property type="project" value="UniProtKB-UniRule"/>
</dbReference>
<evidence type="ECO:0000256" key="3">
    <source>
        <dbReference type="ARBA" id="ARBA00022723"/>
    </source>
</evidence>
<dbReference type="AlphaFoldDB" id="A0A0L6W1Y2"/>
<dbReference type="Gene3D" id="3.90.950.10">
    <property type="match status" value="1"/>
</dbReference>
<reference evidence="13" key="1">
    <citation type="submission" date="2015-07" db="EMBL/GenBank/DDBJ databases">
        <title>Complete Genome of Thermincola ferriacetica strain Z-0001T.</title>
        <authorList>
            <person name="Lusk B."/>
            <person name="Badalamenti J.P."/>
            <person name="Parameswaran P."/>
            <person name="Bond D.R."/>
            <person name="Torres C.I."/>
        </authorList>
    </citation>
    <scope>NUCLEOTIDE SEQUENCE [LARGE SCALE GENOMIC DNA]</scope>
    <source>
        <strain evidence="13">Z-0001</strain>
    </source>
</reference>
<dbReference type="HAMAP" id="MF_01405">
    <property type="entry name" value="Non_canon_purine_NTPase"/>
    <property type="match status" value="1"/>
</dbReference>
<dbReference type="EMBL" id="LGTE01000011">
    <property type="protein sequence ID" value="KNZ69587.1"/>
    <property type="molecule type" value="Genomic_DNA"/>
</dbReference>
<feature type="binding site" evidence="10">
    <location>
        <position position="70"/>
    </location>
    <ligand>
        <name>Mg(2+)</name>
        <dbReference type="ChEBI" id="CHEBI:18420"/>
    </ligand>
</feature>
<comment type="catalytic activity">
    <reaction evidence="8 10">
        <text>dITP + H2O = dIMP + diphosphate + H(+)</text>
        <dbReference type="Rhea" id="RHEA:28342"/>
        <dbReference type="ChEBI" id="CHEBI:15377"/>
        <dbReference type="ChEBI" id="CHEBI:15378"/>
        <dbReference type="ChEBI" id="CHEBI:33019"/>
        <dbReference type="ChEBI" id="CHEBI:61194"/>
        <dbReference type="ChEBI" id="CHEBI:61382"/>
        <dbReference type="EC" id="3.6.1.66"/>
    </reaction>
</comment>
<dbReference type="GO" id="GO:0000166">
    <property type="term" value="F:nucleotide binding"/>
    <property type="evidence" value="ECO:0007669"/>
    <property type="project" value="UniProtKB-KW"/>
</dbReference>
<comment type="caution">
    <text evidence="10">Lacks conserved residue(s) required for the propagation of feature annotation.</text>
</comment>
<dbReference type="SUPFAM" id="SSF52972">
    <property type="entry name" value="ITPase-like"/>
    <property type="match status" value="1"/>
</dbReference>
<organism evidence="12 13">
    <name type="scientific">Thermincola ferriacetica</name>
    <dbReference type="NCBI Taxonomy" id="281456"/>
    <lineage>
        <taxon>Bacteria</taxon>
        <taxon>Bacillati</taxon>
        <taxon>Bacillota</taxon>
        <taxon>Clostridia</taxon>
        <taxon>Eubacteriales</taxon>
        <taxon>Thermincolaceae</taxon>
        <taxon>Thermincola</taxon>
    </lineage>
</organism>
<evidence type="ECO:0000256" key="2">
    <source>
        <dbReference type="ARBA" id="ARBA00011738"/>
    </source>
</evidence>
<comment type="cofactor">
    <cofactor evidence="10">
        <name>Mg(2+)</name>
        <dbReference type="ChEBI" id="CHEBI:18420"/>
    </cofactor>
    <text evidence="10">Binds 1 Mg(2+) ion per subunit.</text>
</comment>
<feature type="binding site" evidence="10">
    <location>
        <position position="176"/>
    </location>
    <ligand>
        <name>substrate</name>
    </ligand>
</feature>
<dbReference type="Pfam" id="PF01725">
    <property type="entry name" value="Ham1p_like"/>
    <property type="match status" value="1"/>
</dbReference>
<dbReference type="InterPro" id="IPR002637">
    <property type="entry name" value="RdgB/HAM1"/>
</dbReference>
<dbReference type="GO" id="GO:0036222">
    <property type="term" value="F:XTP diphosphatase activity"/>
    <property type="evidence" value="ECO:0007669"/>
    <property type="project" value="UniProtKB-UniRule"/>
</dbReference>
<feature type="binding site" evidence="10">
    <location>
        <begin position="181"/>
        <end position="182"/>
    </location>
    <ligand>
        <name>substrate</name>
    </ligand>
</feature>
<dbReference type="NCBIfam" id="NF011397">
    <property type="entry name" value="PRK14822.1"/>
    <property type="match status" value="1"/>
</dbReference>
<protein>
    <recommendedName>
        <fullName evidence="10">dITP/XTP pyrophosphatase</fullName>
        <ecNumber evidence="10">3.6.1.66</ecNumber>
    </recommendedName>
    <alternativeName>
        <fullName evidence="10">Non-canonical purine NTP pyrophosphatase</fullName>
    </alternativeName>
    <alternativeName>
        <fullName evidence="10">Non-standard purine NTP pyrophosphatase</fullName>
    </alternativeName>
    <alternativeName>
        <fullName evidence="10">Nucleoside-triphosphate diphosphatase</fullName>
    </alternativeName>
    <alternativeName>
        <fullName evidence="10">Nucleoside-triphosphate pyrophosphatase</fullName>
        <shortName evidence="10">NTPase</shortName>
    </alternativeName>
</protein>
<name>A0A0L6W1Y2_9FIRM</name>
<evidence type="ECO:0000256" key="10">
    <source>
        <dbReference type="HAMAP-Rule" id="MF_01405"/>
    </source>
</evidence>
<proteinExistence type="inferred from homology"/>
<feature type="binding site" evidence="10">
    <location>
        <begin position="7"/>
        <end position="12"/>
    </location>
    <ligand>
        <name>substrate</name>
    </ligand>
</feature>
<dbReference type="Proteomes" id="UP000037175">
    <property type="component" value="Unassembled WGS sequence"/>
</dbReference>
<dbReference type="InterPro" id="IPR020922">
    <property type="entry name" value="dITP/XTP_pyrophosphatase"/>
</dbReference>
<keyword evidence="3 10" id="KW-0479">Metal-binding</keyword>
<evidence type="ECO:0000256" key="9">
    <source>
        <dbReference type="ARBA" id="ARBA00052017"/>
    </source>
</evidence>
<dbReference type="RefSeq" id="WP_052218082.1">
    <property type="nucleotide sequence ID" value="NZ_LGTE01000011.1"/>
</dbReference>
<dbReference type="GO" id="GO:0005829">
    <property type="term" value="C:cytosol"/>
    <property type="evidence" value="ECO:0007669"/>
    <property type="project" value="TreeGrafter"/>
</dbReference>
<dbReference type="InterPro" id="IPR029001">
    <property type="entry name" value="ITPase-like_fam"/>
</dbReference>
<dbReference type="PANTHER" id="PTHR11067:SF9">
    <property type="entry name" value="INOSINE TRIPHOSPHATE PYROPHOSPHATASE"/>
    <property type="match status" value="1"/>
</dbReference>
<comment type="subunit">
    <text evidence="2 10">Homodimer.</text>
</comment>
<dbReference type="GO" id="GO:0009146">
    <property type="term" value="P:purine nucleoside triphosphate catabolic process"/>
    <property type="evidence" value="ECO:0007669"/>
    <property type="project" value="UniProtKB-UniRule"/>
</dbReference>
<dbReference type="GO" id="GO:0035870">
    <property type="term" value="F:dITP diphosphatase activity"/>
    <property type="evidence" value="ECO:0007669"/>
    <property type="project" value="UniProtKB-UniRule"/>
</dbReference>
<keyword evidence="5 10" id="KW-0378">Hydrolase</keyword>
<dbReference type="GO" id="GO:0046872">
    <property type="term" value="F:metal ion binding"/>
    <property type="evidence" value="ECO:0007669"/>
    <property type="project" value="UniProtKB-KW"/>
</dbReference>
<feature type="active site" description="Proton acceptor" evidence="10">
    <location>
        <position position="70"/>
    </location>
</feature>
<comment type="catalytic activity">
    <reaction evidence="10">
        <text>ITP + H2O = IMP + diphosphate + H(+)</text>
        <dbReference type="Rhea" id="RHEA:29399"/>
        <dbReference type="ChEBI" id="CHEBI:15377"/>
        <dbReference type="ChEBI" id="CHEBI:15378"/>
        <dbReference type="ChEBI" id="CHEBI:33019"/>
        <dbReference type="ChEBI" id="CHEBI:58053"/>
        <dbReference type="ChEBI" id="CHEBI:61402"/>
        <dbReference type="EC" id="3.6.1.66"/>
    </reaction>
</comment>
<sequence length="208" mass="23266">MKVVLATRNQGKVRELEAMLAGIEGIKVLSFQDFPEMPDVAENGQTFEENAVKKAREVAEYTNLVAVADDSGLEVDYLNGAPGVYSARFAGENKNDTENNHKLLRLLHGLPMEQRKARFRCVIAIATPWGDIYTTEGNCEGFIGFEMAGDKGFGYDPLFYLPEYDKTFAQLDLEVKNRISHRARALEKAKSILLDLKERIEKETCGLG</sequence>
<evidence type="ECO:0000256" key="4">
    <source>
        <dbReference type="ARBA" id="ARBA00022741"/>
    </source>
</evidence>
<dbReference type="CDD" id="cd00515">
    <property type="entry name" value="HAM1"/>
    <property type="match status" value="1"/>
</dbReference>
<keyword evidence="4 10" id="KW-0547">Nucleotide-binding</keyword>
<evidence type="ECO:0000256" key="8">
    <source>
        <dbReference type="ARBA" id="ARBA00051875"/>
    </source>
</evidence>
<keyword evidence="6 10" id="KW-0460">Magnesium</keyword>
<comment type="catalytic activity">
    <reaction evidence="9 10">
        <text>XTP + H2O = XMP + diphosphate + H(+)</text>
        <dbReference type="Rhea" id="RHEA:28610"/>
        <dbReference type="ChEBI" id="CHEBI:15377"/>
        <dbReference type="ChEBI" id="CHEBI:15378"/>
        <dbReference type="ChEBI" id="CHEBI:33019"/>
        <dbReference type="ChEBI" id="CHEBI:57464"/>
        <dbReference type="ChEBI" id="CHEBI:61314"/>
        <dbReference type="EC" id="3.6.1.66"/>
    </reaction>
</comment>
<evidence type="ECO:0000256" key="7">
    <source>
        <dbReference type="ARBA" id="ARBA00023080"/>
    </source>
</evidence>
<evidence type="ECO:0000256" key="1">
    <source>
        <dbReference type="ARBA" id="ARBA00008023"/>
    </source>
</evidence>
<feature type="binding site" evidence="10">
    <location>
        <position position="71"/>
    </location>
    <ligand>
        <name>substrate</name>
    </ligand>
</feature>
<dbReference type="NCBIfam" id="TIGR00042">
    <property type="entry name" value="RdgB/HAM1 family non-canonical purine NTP pyrophosphatase"/>
    <property type="match status" value="1"/>
</dbReference>
<keyword evidence="13" id="KW-1185">Reference proteome</keyword>
<gene>
    <name evidence="12" type="ORF">Tfer_1841</name>
</gene>
<comment type="similarity">
    <text evidence="1 10 11">Belongs to the HAM1 NTPase family.</text>
</comment>
<evidence type="ECO:0000256" key="11">
    <source>
        <dbReference type="RuleBase" id="RU003781"/>
    </source>
</evidence>
<dbReference type="FunFam" id="3.90.950.10:FF:000001">
    <property type="entry name" value="dITP/XTP pyrophosphatase"/>
    <property type="match status" value="1"/>
</dbReference>
<dbReference type="EC" id="3.6.1.66" evidence="10"/>
<dbReference type="GO" id="GO:0009117">
    <property type="term" value="P:nucleotide metabolic process"/>
    <property type="evidence" value="ECO:0007669"/>
    <property type="project" value="UniProtKB-KW"/>
</dbReference>